<evidence type="ECO:0000256" key="4">
    <source>
        <dbReference type="ARBA" id="ARBA00022692"/>
    </source>
</evidence>
<dbReference type="PROSITE" id="PS50850">
    <property type="entry name" value="MFS"/>
    <property type="match status" value="1"/>
</dbReference>
<dbReference type="Pfam" id="PF05977">
    <property type="entry name" value="MFS_3"/>
    <property type="match status" value="1"/>
</dbReference>
<evidence type="ECO:0000256" key="1">
    <source>
        <dbReference type="ARBA" id="ARBA00004651"/>
    </source>
</evidence>
<dbReference type="PANTHER" id="PTHR23513:SF6">
    <property type="entry name" value="MAJOR FACILITATOR SUPERFAMILY ASSOCIATED DOMAIN-CONTAINING PROTEIN"/>
    <property type="match status" value="1"/>
</dbReference>
<dbReference type="Proteomes" id="UP001596157">
    <property type="component" value="Unassembled WGS sequence"/>
</dbReference>
<evidence type="ECO:0000313" key="9">
    <source>
        <dbReference type="EMBL" id="MFC5289204.1"/>
    </source>
</evidence>
<comment type="caution">
    <text evidence="9">The sequence shown here is derived from an EMBL/GenBank/DDBJ whole genome shotgun (WGS) entry which is preliminary data.</text>
</comment>
<feature type="transmembrane region" description="Helical" evidence="7">
    <location>
        <begin position="289"/>
        <end position="306"/>
    </location>
</feature>
<dbReference type="SUPFAM" id="SSF103473">
    <property type="entry name" value="MFS general substrate transporter"/>
    <property type="match status" value="1"/>
</dbReference>
<evidence type="ECO:0000256" key="3">
    <source>
        <dbReference type="ARBA" id="ARBA00022475"/>
    </source>
</evidence>
<feature type="transmembrane region" description="Helical" evidence="7">
    <location>
        <begin position="91"/>
        <end position="115"/>
    </location>
</feature>
<reference evidence="10" key="1">
    <citation type="journal article" date="2019" name="Int. J. Syst. Evol. Microbiol.">
        <title>The Global Catalogue of Microorganisms (GCM) 10K type strain sequencing project: providing services to taxonomists for standard genome sequencing and annotation.</title>
        <authorList>
            <consortium name="The Broad Institute Genomics Platform"/>
            <consortium name="The Broad Institute Genome Sequencing Center for Infectious Disease"/>
            <person name="Wu L."/>
            <person name="Ma J."/>
        </authorList>
    </citation>
    <scope>NUCLEOTIDE SEQUENCE [LARGE SCALE GENOMIC DNA]</scope>
    <source>
        <strain evidence="10">CCUG 59778</strain>
    </source>
</reference>
<feature type="transmembrane region" description="Helical" evidence="7">
    <location>
        <begin position="350"/>
        <end position="373"/>
    </location>
</feature>
<dbReference type="InterPro" id="IPR020846">
    <property type="entry name" value="MFS_dom"/>
</dbReference>
<dbReference type="EMBL" id="JBHSKF010000010">
    <property type="protein sequence ID" value="MFC5289204.1"/>
    <property type="molecule type" value="Genomic_DNA"/>
</dbReference>
<dbReference type="PANTHER" id="PTHR23513">
    <property type="entry name" value="INTEGRAL MEMBRANE EFFLUX PROTEIN-RELATED"/>
    <property type="match status" value="1"/>
</dbReference>
<keyword evidence="5 7" id="KW-1133">Transmembrane helix</keyword>
<evidence type="ECO:0000313" key="10">
    <source>
        <dbReference type="Proteomes" id="UP001596157"/>
    </source>
</evidence>
<dbReference type="RefSeq" id="WP_378249052.1">
    <property type="nucleotide sequence ID" value="NZ_JBHSKF010000010.1"/>
</dbReference>
<sequence>MGVSTDRPRLGRDFGRLWTATAATNIGDGIAMAAGPLLISSLTNDPRLVALAVFAQQLPWVLFSLVSGAWVDRLDRRKVIASVNVFRGLVIGGLATAIWADAATVWLVYAAFFLIGTGETLADTASSAMLPAIVAPDLLPKANARLTAVLYVGNQFAAPPVGAALFVLGAALPFGVNAAMFLLAALVVLGIRHRPPPREPDPDRHLGREIREGVRWLFAHRLIRTIAICLGLMNVLLMAAFAIFVLYAKERLGLGDIGFGVLLTAGAVGGLIGTGLVAPLRRRFGDSTLLRVGLLVETATHVGLALATDAWVAGATMVVFGVHGAIWGVVGTSIRQRLVPDELRGRVGSVVYLLVIGGSAVGAPLGGLLAVWLGVTGPFWVGAGAMAVLTAVVWRRFGKAAFAV</sequence>
<keyword evidence="3" id="KW-1003">Cell membrane</keyword>
<proteinExistence type="predicted"/>
<keyword evidence="4 7" id="KW-0812">Transmembrane</keyword>
<dbReference type="InterPro" id="IPR036259">
    <property type="entry name" value="MFS_trans_sf"/>
</dbReference>
<evidence type="ECO:0000256" key="5">
    <source>
        <dbReference type="ARBA" id="ARBA00022989"/>
    </source>
</evidence>
<gene>
    <name evidence="9" type="ORF">ACFPM7_19305</name>
</gene>
<evidence type="ECO:0000259" key="8">
    <source>
        <dbReference type="PROSITE" id="PS50850"/>
    </source>
</evidence>
<comment type="subcellular location">
    <subcellularLocation>
        <location evidence="1">Cell membrane</location>
        <topology evidence="1">Multi-pass membrane protein</topology>
    </subcellularLocation>
</comment>
<keyword evidence="10" id="KW-1185">Reference proteome</keyword>
<dbReference type="Gene3D" id="1.20.1250.20">
    <property type="entry name" value="MFS general substrate transporter like domains"/>
    <property type="match status" value="1"/>
</dbReference>
<accession>A0ABW0ESU0</accession>
<feature type="transmembrane region" description="Helical" evidence="7">
    <location>
        <begin position="259"/>
        <end position="277"/>
    </location>
</feature>
<evidence type="ECO:0000256" key="6">
    <source>
        <dbReference type="ARBA" id="ARBA00023136"/>
    </source>
</evidence>
<feature type="transmembrane region" description="Helical" evidence="7">
    <location>
        <begin position="163"/>
        <end position="189"/>
    </location>
</feature>
<keyword evidence="6 7" id="KW-0472">Membrane</keyword>
<dbReference type="InterPro" id="IPR010290">
    <property type="entry name" value="TM_effector"/>
</dbReference>
<evidence type="ECO:0000256" key="2">
    <source>
        <dbReference type="ARBA" id="ARBA00022448"/>
    </source>
</evidence>
<organism evidence="9 10">
    <name type="scientific">Actinokineospora guangxiensis</name>
    <dbReference type="NCBI Taxonomy" id="1490288"/>
    <lineage>
        <taxon>Bacteria</taxon>
        <taxon>Bacillati</taxon>
        <taxon>Actinomycetota</taxon>
        <taxon>Actinomycetes</taxon>
        <taxon>Pseudonocardiales</taxon>
        <taxon>Pseudonocardiaceae</taxon>
        <taxon>Actinokineospora</taxon>
    </lineage>
</organism>
<protein>
    <submittedName>
        <fullName evidence="9">MFS transporter</fullName>
    </submittedName>
</protein>
<feature type="transmembrane region" description="Helical" evidence="7">
    <location>
        <begin position="379"/>
        <end position="397"/>
    </location>
</feature>
<feature type="transmembrane region" description="Helical" evidence="7">
    <location>
        <begin position="48"/>
        <end position="71"/>
    </location>
</feature>
<dbReference type="CDD" id="cd06173">
    <property type="entry name" value="MFS_MefA_like"/>
    <property type="match status" value="1"/>
</dbReference>
<feature type="transmembrane region" description="Helical" evidence="7">
    <location>
        <begin position="225"/>
        <end position="247"/>
    </location>
</feature>
<keyword evidence="2" id="KW-0813">Transport</keyword>
<feature type="transmembrane region" description="Helical" evidence="7">
    <location>
        <begin position="312"/>
        <end position="330"/>
    </location>
</feature>
<name>A0ABW0ESU0_9PSEU</name>
<feature type="domain" description="Major facilitator superfamily (MFS) profile" evidence="8">
    <location>
        <begin position="220"/>
        <end position="404"/>
    </location>
</feature>
<evidence type="ECO:0000256" key="7">
    <source>
        <dbReference type="SAM" id="Phobius"/>
    </source>
</evidence>